<evidence type="ECO:0000313" key="1">
    <source>
        <dbReference type="EMBL" id="KAG6473624.1"/>
    </source>
</evidence>
<dbReference type="EMBL" id="JACMSC010000019">
    <property type="protein sequence ID" value="KAG6473624.1"/>
    <property type="molecule type" value="Genomic_DNA"/>
</dbReference>
<reference evidence="1 2" key="1">
    <citation type="submission" date="2020-08" db="EMBL/GenBank/DDBJ databases">
        <title>Plant Genome Project.</title>
        <authorList>
            <person name="Zhang R.-G."/>
        </authorList>
    </citation>
    <scope>NUCLEOTIDE SEQUENCE [LARGE SCALE GENOMIC DNA]</scope>
    <source>
        <tissue evidence="1">Rhizome</tissue>
    </source>
</reference>
<evidence type="ECO:0000313" key="2">
    <source>
        <dbReference type="Proteomes" id="UP000734854"/>
    </source>
</evidence>
<accession>A0A8J5CFQ5</accession>
<keyword evidence="2" id="KW-1185">Reference proteome</keyword>
<comment type="caution">
    <text evidence="1">The sequence shown here is derived from an EMBL/GenBank/DDBJ whole genome shotgun (WGS) entry which is preliminary data.</text>
</comment>
<name>A0A8J5CFQ5_ZINOF</name>
<dbReference type="Proteomes" id="UP000734854">
    <property type="component" value="Unassembled WGS sequence"/>
</dbReference>
<dbReference type="AlphaFoldDB" id="A0A8J5CFQ5"/>
<organism evidence="1 2">
    <name type="scientific">Zingiber officinale</name>
    <name type="common">Ginger</name>
    <name type="synonym">Amomum zingiber</name>
    <dbReference type="NCBI Taxonomy" id="94328"/>
    <lineage>
        <taxon>Eukaryota</taxon>
        <taxon>Viridiplantae</taxon>
        <taxon>Streptophyta</taxon>
        <taxon>Embryophyta</taxon>
        <taxon>Tracheophyta</taxon>
        <taxon>Spermatophyta</taxon>
        <taxon>Magnoliopsida</taxon>
        <taxon>Liliopsida</taxon>
        <taxon>Zingiberales</taxon>
        <taxon>Zingiberaceae</taxon>
        <taxon>Zingiber</taxon>
    </lineage>
</organism>
<gene>
    <name evidence="1" type="ORF">ZIOFF_067541</name>
</gene>
<proteinExistence type="predicted"/>
<protein>
    <submittedName>
        <fullName evidence="1">Uncharacterized protein</fullName>
    </submittedName>
</protein>
<sequence>MMYHGVPLGMAMVPGFEQPAHNYCLIQTHVAIDHFKVFQADALNLVRNTQLMTVSTFASLATLLLKSSSSAYPPLEFRSNQVIETYPTVPRTVMLACQAGPTLRLVILELGGA</sequence>